<feature type="domain" description="Carbamoyltransferase C-terminal" evidence="3">
    <location>
        <begin position="333"/>
        <end position="482"/>
    </location>
</feature>
<comment type="caution">
    <text evidence="4">The sequence shown here is derived from an EMBL/GenBank/DDBJ whole genome shotgun (WGS) entry which is preliminary data.</text>
</comment>
<dbReference type="Gene3D" id="3.90.870.20">
    <property type="entry name" value="Carbamoyltransferase, C-terminal domain"/>
    <property type="match status" value="1"/>
</dbReference>
<dbReference type="Proteomes" id="UP000190539">
    <property type="component" value="Unassembled WGS sequence"/>
</dbReference>
<evidence type="ECO:0008006" key="6">
    <source>
        <dbReference type="Google" id="ProtNLM"/>
    </source>
</evidence>
<dbReference type="EMBL" id="MVFC01000001">
    <property type="protein sequence ID" value="OON82747.1"/>
    <property type="molecule type" value="Genomic_DNA"/>
</dbReference>
<dbReference type="Pfam" id="PF16861">
    <property type="entry name" value="Carbam_trans_C"/>
    <property type="match status" value="1"/>
</dbReference>
<dbReference type="InterPro" id="IPR017945">
    <property type="entry name" value="DHBP_synth_RibB-like_a/b_dom"/>
</dbReference>
<dbReference type="SUPFAM" id="SSF53067">
    <property type="entry name" value="Actin-like ATPase domain"/>
    <property type="match status" value="1"/>
</dbReference>
<feature type="domain" description="Carbamoyltransferase" evidence="2">
    <location>
        <begin position="98"/>
        <end position="304"/>
    </location>
</feature>
<dbReference type="InterPro" id="IPR051338">
    <property type="entry name" value="NodU/CmcH_Carbamoyltrnsfr"/>
</dbReference>
<reference evidence="4 5" key="1">
    <citation type="submission" date="2017-02" db="EMBL/GenBank/DDBJ databases">
        <title>Draft Genome Sequence of Streptomyces tsukubaensis F601, a Producer of the immunosuppressant tacrolimus FK506.</title>
        <authorList>
            <person name="Zong G."/>
            <person name="Zhong C."/>
            <person name="Fu J."/>
            <person name="Qin R."/>
            <person name="Cao G."/>
        </authorList>
    </citation>
    <scope>NUCLEOTIDE SEQUENCE [LARGE SCALE GENOMIC DNA]</scope>
    <source>
        <strain evidence="4 5">F601</strain>
    </source>
</reference>
<evidence type="ECO:0000259" key="2">
    <source>
        <dbReference type="Pfam" id="PF02543"/>
    </source>
</evidence>
<dbReference type="RefSeq" id="WP_077963974.1">
    <property type="nucleotide sequence ID" value="NZ_CP045178.1"/>
</dbReference>
<organism evidence="4 5">
    <name type="scientific">Streptomyces tsukubensis</name>
    <dbReference type="NCBI Taxonomy" id="83656"/>
    <lineage>
        <taxon>Bacteria</taxon>
        <taxon>Bacillati</taxon>
        <taxon>Actinomycetota</taxon>
        <taxon>Actinomycetes</taxon>
        <taxon>Kitasatosporales</taxon>
        <taxon>Streptomycetaceae</taxon>
        <taxon>Streptomyces</taxon>
    </lineage>
</organism>
<evidence type="ECO:0000313" key="5">
    <source>
        <dbReference type="Proteomes" id="UP000190539"/>
    </source>
</evidence>
<gene>
    <name evidence="4" type="ORF">B1H18_01530</name>
</gene>
<proteinExistence type="inferred from homology"/>
<comment type="similarity">
    <text evidence="1">Belongs to the NodU/CmcH family.</text>
</comment>
<dbReference type="InterPro" id="IPR043129">
    <property type="entry name" value="ATPase_NBD"/>
</dbReference>
<dbReference type="Gene3D" id="3.30.420.40">
    <property type="match status" value="2"/>
</dbReference>
<dbReference type="Pfam" id="PF02543">
    <property type="entry name" value="Carbam_trans_N"/>
    <property type="match status" value="1"/>
</dbReference>
<dbReference type="CDD" id="cd24098">
    <property type="entry name" value="ASKHA_NBD_TobZ_N"/>
    <property type="match status" value="1"/>
</dbReference>
<dbReference type="SUPFAM" id="SSF55821">
    <property type="entry name" value="YrdC/RibB"/>
    <property type="match status" value="1"/>
</dbReference>
<dbReference type="PANTHER" id="PTHR34847">
    <property type="entry name" value="NODULATION PROTEIN U"/>
    <property type="match status" value="1"/>
</dbReference>
<sequence length="490" mass="54601">MTNVLGVSYGSHDAAVAVIRDGTLVYASHCERFSRVKNDPRLDPSAVAEALSQVDRVDSVIYYERPLLKRGRQLRAGQFSAALDPRGVRDRLREIPALRRTPVHIVGHHESHAAGGYFTSGFDEAAVVVVDAIGEWDTVSVWSARGTSLTKVASVRYPHSIGLLYSAFTQRVGFRPNEEEYIMMGLAAYGTPDLAELIWDDFVRSPRWPDFRLTRSVHRGVADWRPRLTNPAVIAASAQEVTERLLDDLFGWVAETVGSRNLVYSGGVALNCRYNSRLARSTLFDRIWIMPNPGDAGSAVGAALAHLRRHVRWPGPYLGHRIAHEPDLDEAVRRLVRGEVIGFAHGRAEFGPRALGNRSLLTDPRPAAAKRRVNAVKRREPFRPFAPAVLADHAHEAFDLPVPHSPYMQYVARCRDPEQLMAVCHADGTSRVQTVRLAENPVFHELLTRFHRETGCPVLLNTSLNVKGEPLVNSVEDARRFQECYGIPVL</sequence>
<dbReference type="InterPro" id="IPR038152">
    <property type="entry name" value="Carbam_trans_C_sf"/>
</dbReference>
<evidence type="ECO:0000313" key="4">
    <source>
        <dbReference type="EMBL" id="OON82747.1"/>
    </source>
</evidence>
<dbReference type="InterPro" id="IPR031730">
    <property type="entry name" value="Carbam_trans_C"/>
</dbReference>
<dbReference type="AlphaFoldDB" id="A0A1V4AGC4"/>
<evidence type="ECO:0000256" key="1">
    <source>
        <dbReference type="ARBA" id="ARBA00006129"/>
    </source>
</evidence>
<dbReference type="OrthoDB" id="9780777at2"/>
<dbReference type="GO" id="GO:0003824">
    <property type="term" value="F:catalytic activity"/>
    <property type="evidence" value="ECO:0007669"/>
    <property type="project" value="InterPro"/>
</dbReference>
<protein>
    <recommendedName>
        <fullName evidence="6">Carbamoyltransferase</fullName>
    </recommendedName>
</protein>
<dbReference type="STRING" id="83656.B1H18_01530"/>
<dbReference type="InterPro" id="IPR003696">
    <property type="entry name" value="Carbtransf_dom"/>
</dbReference>
<name>A0A1V4AGC4_9ACTN</name>
<accession>A0A1V4AGC4</accession>
<evidence type="ECO:0000259" key="3">
    <source>
        <dbReference type="Pfam" id="PF16861"/>
    </source>
</evidence>
<keyword evidence="5" id="KW-1185">Reference proteome</keyword>
<dbReference type="PANTHER" id="PTHR34847:SF1">
    <property type="entry name" value="NODULATION PROTEIN U"/>
    <property type="match status" value="1"/>
</dbReference>